<accession>A0ABP1DVF3</accession>
<proteinExistence type="predicted"/>
<reference evidence="3" key="1">
    <citation type="submission" date="2024-04" db="EMBL/GenBank/DDBJ databases">
        <authorList>
            <person name="Shaw F."/>
            <person name="Minotto A."/>
        </authorList>
    </citation>
    <scope>NUCLEOTIDE SEQUENCE [LARGE SCALE GENOMIC DNA]</scope>
</reference>
<sequence length="497" mass="54119">MSSTPGMSSLKNNAVDAEASHPQHCSYHHHGHTGNIGGYDYNESYGGSTHQMYPRDSEDVAGPSTAQMTGTPLRDNPIDLTNEAAAPRHGQKSASVKSARNKTRTKPAERTDKKRKREETEEDAAPRLRRPRGTPARTPSRPPTTANPPTASLRPDEPSNIHPEHAHMNSVPDPYILKAAFEAERRRITKNITNWMLEDPDFYRAMFRSAILYREGSLRYGLHWRNPMPPPSHNSVSMAPNAAAPGLNTHAHANQSVPAPMYVPSDAPPPWRVHRRFPPEEDPRLQPQVYPQPHLNYQSQPYHQPCSRTQPQMNMPAPPQMAQYPQMAPTFPVNPSTPAMLNSYTLGMPSTVIAPPAVAPHTSAELDTPFATGTPGPAQAAPMPMRATAPWSSPPTSSTRDQIALPKLIVSPSNSGTLSSGSTAPHTPPEQGNSGPVPTPTTQPDMQSTSSVFGGSDEAFDSSWASNDDAAEMLKAFLEFQPQSEAESSSTLDLSLF</sequence>
<feature type="compositionally biased region" description="Basic and acidic residues" evidence="1">
    <location>
        <begin position="154"/>
        <end position="167"/>
    </location>
</feature>
<feature type="region of interest" description="Disordered" evidence="1">
    <location>
        <begin position="1"/>
        <end position="169"/>
    </location>
</feature>
<feature type="compositionally biased region" description="Low complexity" evidence="1">
    <location>
        <begin position="411"/>
        <end position="423"/>
    </location>
</feature>
<feature type="region of interest" description="Disordered" evidence="1">
    <location>
        <begin position="363"/>
        <end position="465"/>
    </location>
</feature>
<gene>
    <name evidence="2" type="ORF">GFSPODELE1_LOCUS8116</name>
</gene>
<feature type="compositionally biased region" description="Polar residues" evidence="1">
    <location>
        <begin position="1"/>
        <end position="12"/>
    </location>
</feature>
<evidence type="ECO:0000313" key="3">
    <source>
        <dbReference type="Proteomes" id="UP001497453"/>
    </source>
</evidence>
<name>A0ABP1DVF3_9APHY</name>
<feature type="compositionally biased region" description="Polar residues" evidence="1">
    <location>
        <begin position="430"/>
        <end position="453"/>
    </location>
</feature>
<evidence type="ECO:0000313" key="2">
    <source>
        <dbReference type="EMBL" id="CAL1710969.1"/>
    </source>
</evidence>
<organism evidence="2 3">
    <name type="scientific">Somion occarium</name>
    <dbReference type="NCBI Taxonomy" id="3059160"/>
    <lineage>
        <taxon>Eukaryota</taxon>
        <taxon>Fungi</taxon>
        <taxon>Dikarya</taxon>
        <taxon>Basidiomycota</taxon>
        <taxon>Agaricomycotina</taxon>
        <taxon>Agaricomycetes</taxon>
        <taxon>Polyporales</taxon>
        <taxon>Cerrenaceae</taxon>
        <taxon>Somion</taxon>
    </lineage>
</organism>
<protein>
    <submittedName>
        <fullName evidence="2">Uncharacterized protein</fullName>
    </submittedName>
</protein>
<keyword evidence="3" id="KW-1185">Reference proteome</keyword>
<evidence type="ECO:0000256" key="1">
    <source>
        <dbReference type="SAM" id="MobiDB-lite"/>
    </source>
</evidence>
<dbReference type="Proteomes" id="UP001497453">
    <property type="component" value="Chromosome 6"/>
</dbReference>
<feature type="compositionally biased region" description="Low complexity" evidence="1">
    <location>
        <begin position="368"/>
        <end position="399"/>
    </location>
</feature>
<dbReference type="EMBL" id="OZ037949">
    <property type="protein sequence ID" value="CAL1710969.1"/>
    <property type="molecule type" value="Genomic_DNA"/>
</dbReference>